<comment type="caution">
    <text evidence="2">The sequence shown here is derived from an EMBL/GenBank/DDBJ whole genome shotgun (WGS) entry which is preliminary data.</text>
</comment>
<feature type="region of interest" description="Disordered" evidence="1">
    <location>
        <begin position="1"/>
        <end position="23"/>
    </location>
</feature>
<feature type="compositionally biased region" description="Low complexity" evidence="1">
    <location>
        <begin position="207"/>
        <end position="225"/>
    </location>
</feature>
<feature type="compositionally biased region" description="Basic residues" evidence="1">
    <location>
        <begin position="465"/>
        <end position="479"/>
    </location>
</feature>
<dbReference type="Proteomes" id="UP001147733">
    <property type="component" value="Unassembled WGS sequence"/>
</dbReference>
<organism evidence="2 3">
    <name type="scientific">Penicillium citrinum</name>
    <dbReference type="NCBI Taxonomy" id="5077"/>
    <lineage>
        <taxon>Eukaryota</taxon>
        <taxon>Fungi</taxon>
        <taxon>Dikarya</taxon>
        <taxon>Ascomycota</taxon>
        <taxon>Pezizomycotina</taxon>
        <taxon>Eurotiomycetes</taxon>
        <taxon>Eurotiomycetidae</taxon>
        <taxon>Eurotiales</taxon>
        <taxon>Aspergillaceae</taxon>
        <taxon>Penicillium</taxon>
    </lineage>
</organism>
<feature type="compositionally biased region" description="Polar residues" evidence="1">
    <location>
        <begin position="620"/>
        <end position="642"/>
    </location>
</feature>
<evidence type="ECO:0000313" key="2">
    <source>
        <dbReference type="EMBL" id="KAJ5221755.1"/>
    </source>
</evidence>
<feature type="compositionally biased region" description="Acidic residues" evidence="1">
    <location>
        <begin position="492"/>
        <end position="507"/>
    </location>
</feature>
<feature type="compositionally biased region" description="Low complexity" evidence="1">
    <location>
        <begin position="454"/>
        <end position="463"/>
    </location>
</feature>
<evidence type="ECO:0000256" key="1">
    <source>
        <dbReference type="SAM" id="MobiDB-lite"/>
    </source>
</evidence>
<feature type="region of interest" description="Disordered" evidence="1">
    <location>
        <begin position="294"/>
        <end position="404"/>
    </location>
</feature>
<dbReference type="RefSeq" id="XP_056496678.1">
    <property type="nucleotide sequence ID" value="XM_056649547.1"/>
</dbReference>
<evidence type="ECO:0000313" key="3">
    <source>
        <dbReference type="Proteomes" id="UP001147733"/>
    </source>
</evidence>
<feature type="region of interest" description="Disordered" evidence="1">
    <location>
        <begin position="449"/>
        <end position="675"/>
    </location>
</feature>
<proteinExistence type="predicted"/>
<dbReference type="AlphaFoldDB" id="A0A9W9NKQ5"/>
<feature type="compositionally biased region" description="Acidic residues" evidence="1">
    <location>
        <begin position="226"/>
        <end position="237"/>
    </location>
</feature>
<dbReference type="EMBL" id="JAPQKT010000009">
    <property type="protein sequence ID" value="KAJ5221755.1"/>
    <property type="molecule type" value="Genomic_DNA"/>
</dbReference>
<gene>
    <name evidence="2" type="ORF">N7469_010642</name>
</gene>
<feature type="compositionally biased region" description="Low complexity" evidence="1">
    <location>
        <begin position="557"/>
        <end position="566"/>
    </location>
</feature>
<protein>
    <submittedName>
        <fullName evidence="2">Uncharacterized protein</fullName>
    </submittedName>
</protein>
<feature type="region of interest" description="Disordered" evidence="1">
    <location>
        <begin position="96"/>
        <end position="116"/>
    </location>
</feature>
<name>A0A9W9NKQ5_PENCI</name>
<reference evidence="2" key="1">
    <citation type="submission" date="2022-11" db="EMBL/GenBank/DDBJ databases">
        <authorList>
            <person name="Petersen C."/>
        </authorList>
    </citation>
    <scope>NUCLEOTIDE SEQUENCE</scope>
    <source>
        <strain evidence="2">IBT 23319</strain>
    </source>
</reference>
<sequence length="675" mass="73446">MDTDHASSQAQDSGLANSTEDNSFRFTPIKAIRALPRLWERKPSTPFKGGIKPRKLWKRFQTSFSNMQTLQDTSAIIENAPFHNAISVSKDSGYTRGTKRMRIGPGETENRTEAPQTGRSFFETQWDSEAARKKRKLPDTPFDIFDEKTQSAPLFAGSQFDGPTENVSAQNSSKNLKEVNIDFATTTSPLPPSMQQTRRQTLVYQDEANAEGSGSSASDAITPAEQESEASTEEQDAVVDSVSNEGIAEAAPTPTKAVKALTQEQKGKLVRSALRSSLDGEDAELLNNFLSRAKAKRAAKAQEPETDETGKSTTPEDSPDAECATPRARRALEDLDTNSPSPVKAQVSPLKGEIIADDETPDVLAKKDPQDNVDDEQAPANNACRRSTRVKAPSAEAPSARNKISLRRAKGTEFVFLQRTEAQELALATKRNTRNNRGQSVMPKYALETLALQTETPETTESTRPGRKPRKGPSGRQTRKNVSWNEERLAAYEDEEQAPELQDDEEEVGKKDVSGTSRARSGAKKPEKKKSLSSSRSSRSQLHEESREENADIESGPTTSTAAATPRSRRMRRVGESTMTSGTPVKTGSGRISKPPVTSTSTVAGPSTPTKGRRKLVPKSPSSSMLPTPATKTAEPSFTSGIPTRAVSNEGPRRKTTLEASAGCTPMPKRVRART</sequence>
<feature type="compositionally biased region" description="Polar residues" evidence="1">
    <location>
        <begin position="596"/>
        <end position="610"/>
    </location>
</feature>
<accession>A0A9W9NKQ5</accession>
<feature type="compositionally biased region" description="Basic and acidic residues" evidence="1">
    <location>
        <begin position="541"/>
        <end position="550"/>
    </location>
</feature>
<dbReference type="OrthoDB" id="4207369at2759"/>
<reference evidence="2" key="2">
    <citation type="journal article" date="2023" name="IMA Fungus">
        <title>Comparative genomic study of the Penicillium genus elucidates a diverse pangenome and 15 lateral gene transfer events.</title>
        <authorList>
            <person name="Petersen C."/>
            <person name="Sorensen T."/>
            <person name="Nielsen M.R."/>
            <person name="Sondergaard T.E."/>
            <person name="Sorensen J.L."/>
            <person name="Fitzpatrick D.A."/>
            <person name="Frisvad J.C."/>
            <person name="Nielsen K.L."/>
        </authorList>
    </citation>
    <scope>NUCLEOTIDE SEQUENCE</scope>
    <source>
        <strain evidence="2">IBT 23319</strain>
    </source>
</reference>
<dbReference type="GeneID" id="81388714"/>
<feature type="region of interest" description="Disordered" evidence="1">
    <location>
        <begin position="207"/>
        <end position="267"/>
    </location>
</feature>
<keyword evidence="3" id="KW-1185">Reference proteome</keyword>
<feature type="compositionally biased region" description="Polar residues" evidence="1">
    <location>
        <begin position="577"/>
        <end position="586"/>
    </location>
</feature>